<sequence length="369" mass="40279">MTNSEDRVLRKLEEAALDPGQWIGALDALASHLHSSTAHLIGIGGGAVPFNIGSLMTEDVRSEFVRERFALPDRNYRVHASQGAKRFQIVDERDYARVPRTPRLEAYEAFVDRLDIPLGFQAIICQEGSNLIGLAILRSRKDGVSPEEDRGSLARLLPAVERAVQMQRRSEARQAAILRGTLDAVGTPAIFLNARGQIVEVSAGAEPFIRSGRLRVQDGMLAASDPADDRALGTLIDGLITADEHDLTALSSRRVLHGRPGEIPLMIELIRIPRMTGSLDVAPRYMLVIRGGANDPSMVSSVLRADFRLTESEAGVASLLSQGRSRAEIAEIRGVSIDTVKFQLKAVFTKMSVQRETELVAKLGTLFQA</sequence>
<protein>
    <recommendedName>
        <fullName evidence="1">HTH luxR-type domain-containing protein</fullName>
    </recommendedName>
</protein>
<dbReference type="SUPFAM" id="SSF46894">
    <property type="entry name" value="C-terminal effector domain of the bipartite response regulators"/>
    <property type="match status" value="1"/>
</dbReference>
<evidence type="ECO:0000259" key="1">
    <source>
        <dbReference type="PROSITE" id="PS50043"/>
    </source>
</evidence>
<gene>
    <name evidence="2" type="ORF">C7I55_16820</name>
</gene>
<dbReference type="AlphaFoldDB" id="A0A2P7QLY9"/>
<dbReference type="Proteomes" id="UP000241167">
    <property type="component" value="Unassembled WGS sequence"/>
</dbReference>
<dbReference type="InterPro" id="IPR016032">
    <property type="entry name" value="Sig_transdc_resp-reg_C-effctor"/>
</dbReference>
<feature type="domain" description="HTH luxR-type" evidence="1">
    <location>
        <begin position="302"/>
        <end position="367"/>
    </location>
</feature>
<evidence type="ECO:0000313" key="3">
    <source>
        <dbReference type="Proteomes" id="UP000241167"/>
    </source>
</evidence>
<dbReference type="Pfam" id="PF00196">
    <property type="entry name" value="GerE"/>
    <property type="match status" value="1"/>
</dbReference>
<evidence type="ECO:0000313" key="2">
    <source>
        <dbReference type="EMBL" id="PSJ38970.1"/>
    </source>
</evidence>
<dbReference type="SMART" id="SM00421">
    <property type="entry name" value="HTH_LUXR"/>
    <property type="match status" value="1"/>
</dbReference>
<keyword evidence="3" id="KW-1185">Reference proteome</keyword>
<dbReference type="InterPro" id="IPR000792">
    <property type="entry name" value="Tscrpt_reg_LuxR_C"/>
</dbReference>
<dbReference type="InterPro" id="IPR036388">
    <property type="entry name" value="WH-like_DNA-bd_sf"/>
</dbReference>
<accession>A0A2P7QLY9</accession>
<dbReference type="CDD" id="cd06170">
    <property type="entry name" value="LuxR_C_like"/>
    <property type="match status" value="1"/>
</dbReference>
<proteinExistence type="predicted"/>
<reference evidence="2 3" key="1">
    <citation type="submission" date="2018-03" db="EMBL/GenBank/DDBJ databases">
        <title>The draft genome of Sphingosinicella sp. GL-C-18.</title>
        <authorList>
            <person name="Liu L."/>
            <person name="Li L."/>
            <person name="Liang L."/>
            <person name="Zhang X."/>
            <person name="Wang T."/>
        </authorList>
    </citation>
    <scope>NUCLEOTIDE SEQUENCE [LARGE SCALE GENOMIC DNA]</scope>
    <source>
        <strain evidence="2 3">GL-C-18</strain>
    </source>
</reference>
<name>A0A2P7QLY9_9SPHN</name>
<dbReference type="GO" id="GO:0003677">
    <property type="term" value="F:DNA binding"/>
    <property type="evidence" value="ECO:0007669"/>
    <property type="project" value="InterPro"/>
</dbReference>
<dbReference type="GO" id="GO:0006355">
    <property type="term" value="P:regulation of DNA-templated transcription"/>
    <property type="evidence" value="ECO:0007669"/>
    <property type="project" value="InterPro"/>
</dbReference>
<organism evidence="2 3">
    <name type="scientific">Allosphingosinicella deserti</name>
    <dbReference type="NCBI Taxonomy" id="2116704"/>
    <lineage>
        <taxon>Bacteria</taxon>
        <taxon>Pseudomonadati</taxon>
        <taxon>Pseudomonadota</taxon>
        <taxon>Alphaproteobacteria</taxon>
        <taxon>Sphingomonadales</taxon>
        <taxon>Sphingomonadaceae</taxon>
        <taxon>Allosphingosinicella</taxon>
    </lineage>
</organism>
<dbReference type="EMBL" id="PXYI01000005">
    <property type="protein sequence ID" value="PSJ38970.1"/>
    <property type="molecule type" value="Genomic_DNA"/>
</dbReference>
<comment type="caution">
    <text evidence="2">The sequence shown here is derived from an EMBL/GenBank/DDBJ whole genome shotgun (WGS) entry which is preliminary data.</text>
</comment>
<dbReference type="PROSITE" id="PS50043">
    <property type="entry name" value="HTH_LUXR_2"/>
    <property type="match status" value="1"/>
</dbReference>
<dbReference type="PRINTS" id="PR00038">
    <property type="entry name" value="HTHLUXR"/>
</dbReference>
<dbReference type="Gene3D" id="1.10.10.10">
    <property type="entry name" value="Winged helix-like DNA-binding domain superfamily/Winged helix DNA-binding domain"/>
    <property type="match status" value="1"/>
</dbReference>